<dbReference type="InterPro" id="IPR010263">
    <property type="entry name" value="T6SS_TssK"/>
</dbReference>
<dbReference type="NCBIfam" id="TIGR03353">
    <property type="entry name" value="VI_chp_4"/>
    <property type="match status" value="1"/>
</dbReference>
<protein>
    <submittedName>
        <fullName evidence="1">Type VI secretion system baseplate subunit TssK</fullName>
    </submittedName>
</protein>
<dbReference type="EMBL" id="JAYXHS010000002">
    <property type="protein sequence ID" value="MEC5386820.1"/>
    <property type="molecule type" value="Genomic_DNA"/>
</dbReference>
<name>A0ABU6K750_9RHOO</name>
<dbReference type="RefSeq" id="WP_327599778.1">
    <property type="nucleotide sequence ID" value="NZ_JAYXHS010000002.1"/>
</dbReference>
<comment type="caution">
    <text evidence="1">The sequence shown here is derived from an EMBL/GenBank/DDBJ whole genome shotgun (WGS) entry which is preliminary data.</text>
</comment>
<sequence length="448" mass="49104">MSWYSKVVWSEGLFLRPQHFQQQDRHVEWLVEGRAKSASPFFWGFVQLDIDEAALNIGKIAIKSAAGILPDGSPFEFPAAHMGPIALDFPSDVKDAVVCLALPMRRPLMPESTDPSVSEASADPLARYDVEDATLPDSATASAAAEVVQIGRPRLVLEAESRLSDAFVKIGVIRVVERKPDNSLLIDRGYIPPMLACTAAPPLGAMLREVQGLLNQRGDALAGRLTQAGAGGVSEIADFLFLMTVNRHQAVFDHLTQIARLHPERLYAQLLELMGELATLTASNRRPPSMPTYKHDALQATFDPVIREVRRGLSAILEQNAIQIELQDHKQGRYVGMIPDKGLLRQAGFVLAVNAQIPGETVRARFPTQAKLGPVEKIRELVNLQLPGIALRPLSVAPRQIPFHAGFTYFELDNTGDLWKQLDSSGGLGMYVSGDFPGLEVSLWAIRS</sequence>
<dbReference type="PANTHER" id="PTHR35566">
    <property type="entry name" value="BLR3599 PROTEIN"/>
    <property type="match status" value="1"/>
</dbReference>
<dbReference type="Pfam" id="PF05936">
    <property type="entry name" value="T6SS_VasE"/>
    <property type="match status" value="1"/>
</dbReference>
<evidence type="ECO:0000313" key="2">
    <source>
        <dbReference type="Proteomes" id="UP001331561"/>
    </source>
</evidence>
<keyword evidence="2" id="KW-1185">Reference proteome</keyword>
<reference evidence="1 2" key="1">
    <citation type="submission" date="2024-01" db="EMBL/GenBank/DDBJ databases">
        <title>Uliginosibacterium soil sp. nov.</title>
        <authorList>
            <person name="Lv Y."/>
        </authorList>
    </citation>
    <scope>NUCLEOTIDE SEQUENCE [LARGE SCALE GENOMIC DNA]</scope>
    <source>
        <strain evidence="1 2">H3</strain>
    </source>
</reference>
<gene>
    <name evidence="1" type="primary">tssK</name>
    <name evidence="1" type="ORF">VVD49_13880</name>
</gene>
<dbReference type="Proteomes" id="UP001331561">
    <property type="component" value="Unassembled WGS sequence"/>
</dbReference>
<evidence type="ECO:0000313" key="1">
    <source>
        <dbReference type="EMBL" id="MEC5386820.1"/>
    </source>
</evidence>
<accession>A0ABU6K750</accession>
<proteinExistence type="predicted"/>
<dbReference type="PANTHER" id="PTHR35566:SF1">
    <property type="entry name" value="TYPE VI SECRETION SYSTEM BASEPLATE COMPONENT TSSK1"/>
    <property type="match status" value="1"/>
</dbReference>
<organism evidence="1 2">
    <name type="scientific">Uliginosibacterium silvisoli</name>
    <dbReference type="NCBI Taxonomy" id="3114758"/>
    <lineage>
        <taxon>Bacteria</taxon>
        <taxon>Pseudomonadati</taxon>
        <taxon>Pseudomonadota</taxon>
        <taxon>Betaproteobacteria</taxon>
        <taxon>Rhodocyclales</taxon>
        <taxon>Zoogloeaceae</taxon>
        <taxon>Uliginosibacterium</taxon>
    </lineage>
</organism>